<dbReference type="InterPro" id="IPR012337">
    <property type="entry name" value="RNaseH-like_sf"/>
</dbReference>
<dbReference type="GO" id="GO:0005634">
    <property type="term" value="C:nucleus"/>
    <property type="evidence" value="ECO:0007669"/>
    <property type="project" value="UniProtKB-SubCell"/>
</dbReference>
<dbReference type="PANTHER" id="PTHR46481">
    <property type="entry name" value="ZINC FINGER BED DOMAIN-CONTAINING PROTEIN 4"/>
    <property type="match status" value="1"/>
</dbReference>
<protein>
    <submittedName>
        <fullName evidence="6">Zinc finger BED domain-containing protein RICESLEEPER 1-like isoform X2</fullName>
    </submittedName>
</protein>
<reference evidence="6 7" key="1">
    <citation type="submission" date="2019-08" db="EMBL/GenBank/DDBJ databases">
        <title>Whole genome of Aphis craccivora.</title>
        <authorList>
            <person name="Voronova N.V."/>
            <person name="Shulinski R.S."/>
            <person name="Bandarenka Y.V."/>
            <person name="Zhorov D.G."/>
            <person name="Warner D."/>
        </authorList>
    </citation>
    <scope>NUCLEOTIDE SEQUENCE [LARGE SCALE GENOMIC DNA]</scope>
    <source>
        <strain evidence="6">180601</strain>
        <tissue evidence="6">Whole Body</tissue>
    </source>
</reference>
<evidence type="ECO:0000256" key="4">
    <source>
        <dbReference type="ARBA" id="ARBA00022833"/>
    </source>
</evidence>
<accession>A0A6G0VIL4</accession>
<keyword evidence="7" id="KW-1185">Reference proteome</keyword>
<dbReference type="SUPFAM" id="SSF53098">
    <property type="entry name" value="Ribonuclease H-like"/>
    <property type="match status" value="1"/>
</dbReference>
<dbReference type="AlphaFoldDB" id="A0A6G0VIL4"/>
<evidence type="ECO:0000313" key="7">
    <source>
        <dbReference type="Proteomes" id="UP000478052"/>
    </source>
</evidence>
<evidence type="ECO:0000256" key="1">
    <source>
        <dbReference type="ARBA" id="ARBA00004123"/>
    </source>
</evidence>
<evidence type="ECO:0000256" key="2">
    <source>
        <dbReference type="ARBA" id="ARBA00022723"/>
    </source>
</evidence>
<evidence type="ECO:0000256" key="3">
    <source>
        <dbReference type="ARBA" id="ARBA00022771"/>
    </source>
</evidence>
<organism evidence="6 7">
    <name type="scientific">Aphis craccivora</name>
    <name type="common">Cowpea aphid</name>
    <dbReference type="NCBI Taxonomy" id="307492"/>
    <lineage>
        <taxon>Eukaryota</taxon>
        <taxon>Metazoa</taxon>
        <taxon>Ecdysozoa</taxon>
        <taxon>Arthropoda</taxon>
        <taxon>Hexapoda</taxon>
        <taxon>Insecta</taxon>
        <taxon>Pterygota</taxon>
        <taxon>Neoptera</taxon>
        <taxon>Paraneoptera</taxon>
        <taxon>Hemiptera</taxon>
        <taxon>Sternorrhyncha</taxon>
        <taxon>Aphidomorpha</taxon>
        <taxon>Aphidoidea</taxon>
        <taxon>Aphididae</taxon>
        <taxon>Aphidini</taxon>
        <taxon>Aphis</taxon>
        <taxon>Aphis</taxon>
    </lineage>
</organism>
<dbReference type="InterPro" id="IPR052035">
    <property type="entry name" value="ZnF_BED_domain_contain"/>
</dbReference>
<proteinExistence type="predicted"/>
<keyword evidence="3" id="KW-0863">Zinc-finger</keyword>
<evidence type="ECO:0000256" key="5">
    <source>
        <dbReference type="ARBA" id="ARBA00023242"/>
    </source>
</evidence>
<sequence>KDGKICLSTLAMVEMHEKHSAVNLKKMLLETLEKYNIKKEQLYSITCDNAANMVKLARIMNDETDQVQNSTLMPIENENNSERDDDDLWQYDNEGTPLLVATDDIENELFSLEADEGDADINELEDSVLNAITPVAITSCVRCAVHTLQLCIHDGLKIASITNFISRARQVVKKLRTPTYSSWLVRMNLKLAMIDNETRWNSIYNMLYRLIELKMFCKEHDETNPDLKLTDNEWISVQSI</sequence>
<dbReference type="EMBL" id="VUJU01017503">
    <property type="protein sequence ID" value="KAF0682601.1"/>
    <property type="molecule type" value="Genomic_DNA"/>
</dbReference>
<feature type="non-terminal residue" evidence="6">
    <location>
        <position position="1"/>
    </location>
</feature>
<dbReference type="Proteomes" id="UP000478052">
    <property type="component" value="Unassembled WGS sequence"/>
</dbReference>
<keyword evidence="2" id="KW-0479">Metal-binding</keyword>
<evidence type="ECO:0000313" key="6">
    <source>
        <dbReference type="EMBL" id="KAF0682601.1"/>
    </source>
</evidence>
<keyword evidence="4" id="KW-0862">Zinc</keyword>
<comment type="caution">
    <text evidence="6">The sequence shown here is derived from an EMBL/GenBank/DDBJ whole genome shotgun (WGS) entry which is preliminary data.</text>
</comment>
<feature type="non-terminal residue" evidence="6">
    <location>
        <position position="240"/>
    </location>
</feature>
<name>A0A6G0VIL4_APHCR</name>
<dbReference type="OrthoDB" id="6618960at2759"/>
<comment type="subcellular location">
    <subcellularLocation>
        <location evidence="1">Nucleus</location>
    </subcellularLocation>
</comment>
<gene>
    <name evidence="6" type="ORF">FWK35_00035068</name>
</gene>
<dbReference type="PANTHER" id="PTHR46481:SF10">
    <property type="entry name" value="ZINC FINGER BED DOMAIN-CONTAINING PROTEIN 39"/>
    <property type="match status" value="1"/>
</dbReference>
<keyword evidence="5" id="KW-0539">Nucleus</keyword>
<dbReference type="GO" id="GO:0008270">
    <property type="term" value="F:zinc ion binding"/>
    <property type="evidence" value="ECO:0007669"/>
    <property type="project" value="UniProtKB-KW"/>
</dbReference>